<dbReference type="EMBL" id="MU393459">
    <property type="protein sequence ID" value="KAI4866414.1"/>
    <property type="molecule type" value="Genomic_DNA"/>
</dbReference>
<dbReference type="Proteomes" id="UP001497700">
    <property type="component" value="Unassembled WGS sequence"/>
</dbReference>
<sequence length="475" mass="53231">MPIESRRRWTQERRYGQPMGLSSFEDDGSFKARKRPRASVMRREPDSSFESEATASSSPAMRAITISDSDEVWKAYDERFKSIQQSACKLIAKAWVKAVEPKKQSTHPYTGADERAPDWWPKPWGPNKEQRVRHKEPDHLYKRERVHLLIHILRMIVEPSHKQHHTLRKLYLNVGKLEEVTNEALSSFFTDKDNPSNVAKKPYLKEIFRVAKMEERYKDGQIDESTVVYVMPKDKVPLGYMSDTEDVTPGRDDAEQNPTSNSSSSSPQRASVSQTLIAPNHSTEQSPTTQMSSDAFVGDVAVRSTQYPQPVLGTEMTAERQSYVEAPTLSSQPTLHSATNLGLHHEMYTSPHETSRRSSMFTSPSEYASPATPTMYSTQWQTGSAAPSNPSVYTFPQQTSSAHQSFVGHTGVAIPQTQSYLGTSFDDMPRAGHGAPHGGMLRPLQSNYSGYMSHDPGHLSAAATKSEPLTRHSTQ</sequence>
<keyword evidence="2" id="KW-1185">Reference proteome</keyword>
<evidence type="ECO:0000313" key="2">
    <source>
        <dbReference type="Proteomes" id="UP001497700"/>
    </source>
</evidence>
<proteinExistence type="predicted"/>
<protein>
    <submittedName>
        <fullName evidence="1">Uncharacterized protein</fullName>
    </submittedName>
</protein>
<evidence type="ECO:0000313" key="1">
    <source>
        <dbReference type="EMBL" id="KAI4866414.1"/>
    </source>
</evidence>
<comment type="caution">
    <text evidence="1">The sequence shown here is derived from an EMBL/GenBank/DDBJ whole genome shotgun (WGS) entry which is preliminary data.</text>
</comment>
<name>A0ACB9Z5R1_9PEZI</name>
<gene>
    <name evidence="1" type="ORF">F4820DRAFT_252102</name>
</gene>
<organism evidence="1 2">
    <name type="scientific">Hypoxylon rubiginosum</name>
    <dbReference type="NCBI Taxonomy" id="110542"/>
    <lineage>
        <taxon>Eukaryota</taxon>
        <taxon>Fungi</taxon>
        <taxon>Dikarya</taxon>
        <taxon>Ascomycota</taxon>
        <taxon>Pezizomycotina</taxon>
        <taxon>Sordariomycetes</taxon>
        <taxon>Xylariomycetidae</taxon>
        <taxon>Xylariales</taxon>
        <taxon>Hypoxylaceae</taxon>
        <taxon>Hypoxylon</taxon>
    </lineage>
</organism>
<accession>A0ACB9Z5R1</accession>
<reference evidence="1 2" key="1">
    <citation type="journal article" date="2022" name="New Phytol.">
        <title>Ecological generalism drives hyperdiversity of secondary metabolite gene clusters in xylarialean endophytes.</title>
        <authorList>
            <person name="Franco M.E.E."/>
            <person name="Wisecaver J.H."/>
            <person name="Arnold A.E."/>
            <person name="Ju Y.M."/>
            <person name="Slot J.C."/>
            <person name="Ahrendt S."/>
            <person name="Moore L.P."/>
            <person name="Eastman K.E."/>
            <person name="Scott K."/>
            <person name="Konkel Z."/>
            <person name="Mondo S.J."/>
            <person name="Kuo A."/>
            <person name="Hayes R.D."/>
            <person name="Haridas S."/>
            <person name="Andreopoulos B."/>
            <person name="Riley R."/>
            <person name="LaButti K."/>
            <person name="Pangilinan J."/>
            <person name="Lipzen A."/>
            <person name="Amirebrahimi M."/>
            <person name="Yan J."/>
            <person name="Adam C."/>
            <person name="Keymanesh K."/>
            <person name="Ng V."/>
            <person name="Louie K."/>
            <person name="Northen T."/>
            <person name="Drula E."/>
            <person name="Henrissat B."/>
            <person name="Hsieh H.M."/>
            <person name="Youens-Clark K."/>
            <person name="Lutzoni F."/>
            <person name="Miadlikowska J."/>
            <person name="Eastwood D.C."/>
            <person name="Hamelin R.C."/>
            <person name="Grigoriev I.V."/>
            <person name="U'Ren J.M."/>
        </authorList>
    </citation>
    <scope>NUCLEOTIDE SEQUENCE [LARGE SCALE GENOMIC DNA]</scope>
    <source>
        <strain evidence="1 2">CBS 119005</strain>
    </source>
</reference>